<feature type="transmembrane region" description="Helical" evidence="1">
    <location>
        <begin position="64"/>
        <end position="84"/>
    </location>
</feature>
<evidence type="ECO:0000313" key="2">
    <source>
        <dbReference type="EMBL" id="KHN79376.1"/>
    </source>
</evidence>
<accession>A0A0B2V7H3</accession>
<protein>
    <submittedName>
        <fullName evidence="2">Uncharacterized protein</fullName>
    </submittedName>
</protein>
<dbReference type="PANTHER" id="PTHR34851">
    <property type="entry name" value="PROTEIN CBG05235-RELATED"/>
    <property type="match status" value="1"/>
</dbReference>
<proteinExistence type="predicted"/>
<keyword evidence="1" id="KW-0472">Membrane</keyword>
<comment type="caution">
    <text evidence="2">The sequence shown here is derived from an EMBL/GenBank/DDBJ whole genome shotgun (WGS) entry which is preliminary data.</text>
</comment>
<feature type="transmembrane region" description="Helical" evidence="1">
    <location>
        <begin position="150"/>
        <end position="173"/>
    </location>
</feature>
<keyword evidence="1" id="KW-0812">Transmembrane</keyword>
<evidence type="ECO:0000256" key="1">
    <source>
        <dbReference type="SAM" id="Phobius"/>
    </source>
</evidence>
<sequence>MSPRRKQRTAISSISSSFDEMDPKYQCCCGTMHVRMGSSMIALFSLLGLSINLAYRIGVDNSTISGIAPLVVGTLAVIALAIGLRTRSQLLLLPFLAVQALGIAAVFALLILCLISLFIVSNPPEVTSEADISTVASKQDRSDDSVSTSLTMAMLLGELILQLWFMNTVWRCFGYFKALKRHNAMLNVSSDV</sequence>
<reference evidence="2 3" key="1">
    <citation type="submission" date="2014-11" db="EMBL/GenBank/DDBJ databases">
        <title>Genetic blueprint of the zoonotic pathogen Toxocara canis.</title>
        <authorList>
            <person name="Zhu X.-Q."/>
            <person name="Korhonen P.K."/>
            <person name="Cai H."/>
            <person name="Young N.D."/>
            <person name="Nejsum P."/>
            <person name="von Samson-Himmelstjerna G."/>
            <person name="Boag P.R."/>
            <person name="Tan P."/>
            <person name="Li Q."/>
            <person name="Min J."/>
            <person name="Yang Y."/>
            <person name="Wang X."/>
            <person name="Fang X."/>
            <person name="Hall R.S."/>
            <person name="Hofmann A."/>
            <person name="Sternberg P.W."/>
            <person name="Jex A.R."/>
            <person name="Gasser R.B."/>
        </authorList>
    </citation>
    <scope>NUCLEOTIDE SEQUENCE [LARGE SCALE GENOMIC DNA]</scope>
    <source>
        <strain evidence="2">PN_DK_2014</strain>
    </source>
</reference>
<gene>
    <name evidence="2" type="ORF">Tcan_03064</name>
</gene>
<feature type="transmembrane region" description="Helical" evidence="1">
    <location>
        <begin position="40"/>
        <end position="58"/>
    </location>
</feature>
<dbReference type="EMBL" id="JPKZ01001924">
    <property type="protein sequence ID" value="KHN79376.1"/>
    <property type="molecule type" value="Genomic_DNA"/>
</dbReference>
<dbReference type="Proteomes" id="UP000031036">
    <property type="component" value="Unassembled WGS sequence"/>
</dbReference>
<organism evidence="2 3">
    <name type="scientific">Toxocara canis</name>
    <name type="common">Canine roundworm</name>
    <dbReference type="NCBI Taxonomy" id="6265"/>
    <lineage>
        <taxon>Eukaryota</taxon>
        <taxon>Metazoa</taxon>
        <taxon>Ecdysozoa</taxon>
        <taxon>Nematoda</taxon>
        <taxon>Chromadorea</taxon>
        <taxon>Rhabditida</taxon>
        <taxon>Spirurina</taxon>
        <taxon>Ascaridomorpha</taxon>
        <taxon>Ascaridoidea</taxon>
        <taxon>Toxocaridae</taxon>
        <taxon>Toxocara</taxon>
    </lineage>
</organism>
<feature type="transmembrane region" description="Helical" evidence="1">
    <location>
        <begin position="91"/>
        <end position="119"/>
    </location>
</feature>
<name>A0A0B2V7H3_TOXCA</name>
<dbReference type="OrthoDB" id="5862767at2759"/>
<keyword evidence="3" id="KW-1185">Reference proteome</keyword>
<dbReference type="OMA" id="MLAFEIW"/>
<evidence type="ECO:0000313" key="3">
    <source>
        <dbReference type="Proteomes" id="UP000031036"/>
    </source>
</evidence>
<dbReference type="AlphaFoldDB" id="A0A0B2V7H3"/>
<dbReference type="PANTHER" id="PTHR34851:SF5">
    <property type="entry name" value="MARVEL DOMAIN-CONTAINING PROTEIN"/>
    <property type="match status" value="1"/>
</dbReference>
<keyword evidence="1" id="KW-1133">Transmembrane helix</keyword>